<dbReference type="Gene3D" id="3.30.420.10">
    <property type="entry name" value="Ribonuclease H-like superfamily/Ribonuclease H"/>
    <property type="match status" value="1"/>
</dbReference>
<gene>
    <name evidence="1" type="primary">ORF107079</name>
</gene>
<accession>A0A0B7AB33</accession>
<proteinExistence type="predicted"/>
<dbReference type="EMBL" id="HACG01031002">
    <property type="protein sequence ID" value="CEK77867.1"/>
    <property type="molecule type" value="Transcribed_RNA"/>
</dbReference>
<evidence type="ECO:0000313" key="1">
    <source>
        <dbReference type="EMBL" id="CEK77867.1"/>
    </source>
</evidence>
<organism evidence="1">
    <name type="scientific">Arion vulgaris</name>
    <dbReference type="NCBI Taxonomy" id="1028688"/>
    <lineage>
        <taxon>Eukaryota</taxon>
        <taxon>Metazoa</taxon>
        <taxon>Spiralia</taxon>
        <taxon>Lophotrochozoa</taxon>
        <taxon>Mollusca</taxon>
        <taxon>Gastropoda</taxon>
        <taxon>Heterobranchia</taxon>
        <taxon>Euthyneura</taxon>
        <taxon>Panpulmonata</taxon>
        <taxon>Eupulmonata</taxon>
        <taxon>Stylommatophora</taxon>
        <taxon>Helicina</taxon>
        <taxon>Arionoidea</taxon>
        <taxon>Arionidae</taxon>
        <taxon>Arion</taxon>
    </lineage>
</organism>
<dbReference type="AlphaFoldDB" id="A0A0B7AB33"/>
<reference evidence="1" key="1">
    <citation type="submission" date="2014-12" db="EMBL/GenBank/DDBJ databases">
        <title>Insight into the proteome of Arion vulgaris.</title>
        <authorList>
            <person name="Aradska J."/>
            <person name="Bulat T."/>
            <person name="Smidak R."/>
            <person name="Sarate P."/>
            <person name="Gangsoo J."/>
            <person name="Sialana F."/>
            <person name="Bilban M."/>
            <person name="Lubec G."/>
        </authorList>
    </citation>
    <scope>NUCLEOTIDE SEQUENCE</scope>
    <source>
        <tissue evidence="1">Skin</tissue>
    </source>
</reference>
<dbReference type="InterPro" id="IPR036397">
    <property type="entry name" value="RNaseH_sf"/>
</dbReference>
<protein>
    <recommendedName>
        <fullName evidence="2">Tc1-like transposase DDE domain-containing protein</fullName>
    </recommendedName>
</protein>
<name>A0A0B7AB33_9EUPU</name>
<evidence type="ECO:0008006" key="2">
    <source>
        <dbReference type="Google" id="ProtNLM"/>
    </source>
</evidence>
<dbReference type="GO" id="GO:0003676">
    <property type="term" value="F:nucleic acid binding"/>
    <property type="evidence" value="ECO:0007669"/>
    <property type="project" value="InterPro"/>
</dbReference>
<sequence length="58" mass="6629">MKRFFKGTMPLHTSAAIRDAIQQLEFSVLPHPVYRPDLAPVLVPKIKESLERPTLQLC</sequence>